<dbReference type="HOGENOM" id="CLU_1370257_0_0_7"/>
<dbReference type="EMBL" id="FO203522">
    <property type="protein sequence ID" value="CCO24149.1"/>
    <property type="molecule type" value="Genomic_DNA"/>
</dbReference>
<name>L0RBK9_9BACT</name>
<sequence>MEILLAYLAFAALILAITGLFIPRKIVFWCEPDDRDRAMAFTVYLALSIILSITFIVVVPEPQATPEKSQSNASSTDQVQLTGTMFIKEVKQRLPQNNDTKMREFEVFLLDFGRNGASCQLLYPSNPDKKDVTKHASLTVIAMVSIFKAHGWNVADPVLMECQVQTEKYRPTLSDPIYRIIGFARYEPETGKVVWKDLE</sequence>
<dbReference type="RefSeq" id="WP_015336750.1">
    <property type="nucleotide sequence ID" value="NC_020055.1"/>
</dbReference>
<proteinExistence type="predicted"/>
<feature type="transmembrane region" description="Helical" evidence="1">
    <location>
        <begin position="38"/>
        <end position="59"/>
    </location>
</feature>
<dbReference type="PATRIC" id="fig|1121451.3.peg.2109"/>
<dbReference type="AlphaFoldDB" id="L0RBK9"/>
<dbReference type="STRING" id="1121451.DESAM_21876"/>
<evidence type="ECO:0000313" key="2">
    <source>
        <dbReference type="EMBL" id="CCO24149.1"/>
    </source>
</evidence>
<evidence type="ECO:0000256" key="1">
    <source>
        <dbReference type="SAM" id="Phobius"/>
    </source>
</evidence>
<dbReference type="KEGG" id="dhy:DESAM_21876"/>
<gene>
    <name evidence="2" type="ORF">DESAM_21876</name>
</gene>
<feature type="transmembrane region" description="Helical" evidence="1">
    <location>
        <begin position="6"/>
        <end position="26"/>
    </location>
</feature>
<keyword evidence="1" id="KW-0472">Membrane</keyword>
<reference evidence="2 3" key="1">
    <citation type="submission" date="2012-10" db="EMBL/GenBank/DDBJ databases">
        <authorList>
            <person name="Genoscope - CEA"/>
        </authorList>
    </citation>
    <scope>NUCLEOTIDE SEQUENCE [LARGE SCALE GENOMIC DNA]</scope>
    <source>
        <strain evidence="3">AM13 / DSM 14728</strain>
    </source>
</reference>
<protein>
    <submittedName>
        <fullName evidence="2">Uncharacterized protein</fullName>
    </submittedName>
</protein>
<keyword evidence="3" id="KW-1185">Reference proteome</keyword>
<organism evidence="2 3">
    <name type="scientific">Maridesulfovibrio hydrothermalis AM13 = DSM 14728</name>
    <dbReference type="NCBI Taxonomy" id="1121451"/>
    <lineage>
        <taxon>Bacteria</taxon>
        <taxon>Pseudomonadati</taxon>
        <taxon>Thermodesulfobacteriota</taxon>
        <taxon>Desulfovibrionia</taxon>
        <taxon>Desulfovibrionales</taxon>
        <taxon>Desulfovibrionaceae</taxon>
        <taxon>Maridesulfovibrio</taxon>
    </lineage>
</organism>
<accession>L0RBK9</accession>
<dbReference type="OrthoDB" id="9993631at2"/>
<evidence type="ECO:0000313" key="3">
    <source>
        <dbReference type="Proteomes" id="UP000010808"/>
    </source>
</evidence>
<dbReference type="Proteomes" id="UP000010808">
    <property type="component" value="Chromosome"/>
</dbReference>
<dbReference type="eggNOG" id="ENOG5032FSC">
    <property type="taxonomic scope" value="Bacteria"/>
</dbReference>
<keyword evidence="1" id="KW-1133">Transmembrane helix</keyword>
<keyword evidence="1" id="KW-0812">Transmembrane</keyword>